<sequence>MSKNTVTPEEITAKLKQPGPALNSKPADRLPAPTVEMSMTLTLDQLRPYDRNPRTQRNPAYDDIKSSIQAVGLKQKLTVTQRPGDDKFMISDGGNTRLSILNELYRETGDERYFRQDCHYIPWQGEINVLAGHLAENDNRGQLSWIERARGVFEAKRMIEEAEGKAVSQRILTSKLQELGYTINQSHISRMLYTIEHFLPTIPMTLEAGMGRPQVEKLTSYRQFCEECWGRCRDFWQRHQDDPGEGQPWLDNVLHGDFAQAWHDEMSHLDHEGQTEFAWNLVEDRLKGMLHEQTGLHFNPIDMSWKNWFIVRKHGHSASEEDKADIWTTVDAELERLRNPQARHLYPPVPEKSKPGTAPTPDAGNAPVLPSLDANDSDDEFGFPSFGDGETDVPSDDTPPVSDSRPAVPSAGGVDESLEIKKMRARMAELENRNAELEEQAALPPSVAAEGEGDGKDEGHGGVLDSDGLMREYNPKPERSPEEQATLVDDLTLDPYHESPGHRQLRHMMAREHGEDAIDFEAAALKSVPLQSGGPVAPITDLWSVPTWRRSPRDLRVQIGEMIKALGEWADIEVSGTNTEAALHLNANQGLGYEVNPLAGEASVRAQRVWQLLAGLQGTFDPQMPAEVSLLGELVGSHGEDTQACLPDGLLIRVWWLIRLMRVLRETPADAGENAS</sequence>
<dbReference type="SUPFAM" id="SSF110849">
    <property type="entry name" value="ParB/Sulfiredoxin"/>
    <property type="match status" value="1"/>
</dbReference>
<name>A0A640W835_9GAMM</name>
<dbReference type="RefSeq" id="WP_149438070.1">
    <property type="nucleotide sequence ID" value="NZ_VTPX01000027.1"/>
</dbReference>
<feature type="region of interest" description="Disordered" evidence="1">
    <location>
        <begin position="1"/>
        <end position="31"/>
    </location>
</feature>
<evidence type="ECO:0000313" key="2">
    <source>
        <dbReference type="EMBL" id="KAA0015142.1"/>
    </source>
</evidence>
<dbReference type="NCBIfam" id="TIGR03764">
    <property type="entry name" value="ICE_PFGI_1_parB"/>
    <property type="match status" value="1"/>
</dbReference>
<evidence type="ECO:0000256" key="1">
    <source>
        <dbReference type="SAM" id="MobiDB-lite"/>
    </source>
</evidence>
<reference evidence="2 3" key="1">
    <citation type="submission" date="2019-08" db="EMBL/GenBank/DDBJ databases">
        <title>Bioinformatics analysis of the strain L3 and L5.</title>
        <authorList>
            <person name="Li X."/>
        </authorList>
    </citation>
    <scope>NUCLEOTIDE SEQUENCE [LARGE SCALE GENOMIC DNA]</scope>
    <source>
        <strain evidence="2 3">L3</strain>
    </source>
</reference>
<protein>
    <recommendedName>
        <fullName evidence="4">Chromosome partitioning protein ParB</fullName>
    </recommendedName>
</protein>
<dbReference type="Proteomes" id="UP000466024">
    <property type="component" value="Unassembled WGS sequence"/>
</dbReference>
<feature type="region of interest" description="Disordered" evidence="1">
    <location>
        <begin position="338"/>
        <end position="419"/>
    </location>
</feature>
<gene>
    <name evidence="2" type="ORF">F0A16_21450</name>
</gene>
<feature type="region of interest" description="Disordered" evidence="1">
    <location>
        <begin position="435"/>
        <end position="467"/>
    </location>
</feature>
<proteinExistence type="predicted"/>
<keyword evidence="3" id="KW-1185">Reference proteome</keyword>
<evidence type="ECO:0008006" key="4">
    <source>
        <dbReference type="Google" id="ProtNLM"/>
    </source>
</evidence>
<evidence type="ECO:0000313" key="3">
    <source>
        <dbReference type="Proteomes" id="UP000466024"/>
    </source>
</evidence>
<accession>A0A640W835</accession>
<dbReference type="AlphaFoldDB" id="A0A640W835"/>
<dbReference type="InterPro" id="IPR036086">
    <property type="entry name" value="ParB/Sulfiredoxin_sf"/>
</dbReference>
<dbReference type="EMBL" id="VTPX01000027">
    <property type="protein sequence ID" value="KAA0015142.1"/>
    <property type="molecule type" value="Genomic_DNA"/>
</dbReference>
<organism evidence="2 3">
    <name type="scientific">Salinicola corii</name>
    <dbReference type="NCBI Taxonomy" id="2606937"/>
    <lineage>
        <taxon>Bacteria</taxon>
        <taxon>Pseudomonadati</taxon>
        <taxon>Pseudomonadota</taxon>
        <taxon>Gammaproteobacteria</taxon>
        <taxon>Oceanospirillales</taxon>
        <taxon>Halomonadaceae</taxon>
        <taxon>Salinicola</taxon>
    </lineage>
</organism>
<comment type="caution">
    <text evidence="2">The sequence shown here is derived from an EMBL/GenBank/DDBJ whole genome shotgun (WGS) entry which is preliminary data.</text>
</comment>
<dbReference type="InterPro" id="IPR022304">
    <property type="entry name" value="ICE_PFGI_1_ParB"/>
</dbReference>